<evidence type="ECO:0000256" key="6">
    <source>
        <dbReference type="ARBA" id="ARBA00023002"/>
    </source>
</evidence>
<dbReference type="EC" id="1.1.99.24" evidence="4"/>
<keyword evidence="9" id="KW-0472">Membrane</keyword>
<dbReference type="GO" id="GO:0005739">
    <property type="term" value="C:mitochondrion"/>
    <property type="evidence" value="ECO:0007669"/>
    <property type="project" value="UniProtKB-SubCell"/>
</dbReference>
<dbReference type="Gene3D" id="1.20.1090.10">
    <property type="entry name" value="Dehydroquinate synthase-like - alpha domain"/>
    <property type="match status" value="2"/>
</dbReference>
<keyword evidence="13" id="KW-1185">Reference proteome</keyword>
<evidence type="ECO:0000256" key="7">
    <source>
        <dbReference type="ARBA" id="ARBA00023128"/>
    </source>
</evidence>
<comment type="catalytic activity">
    <reaction evidence="8">
        <text>4-hydroxybutanoate + 2-oxoglutarate = (R)-2-hydroxyglutarate + succinate semialdehyde</text>
        <dbReference type="Rhea" id="RHEA:24734"/>
        <dbReference type="ChEBI" id="CHEBI:15801"/>
        <dbReference type="ChEBI" id="CHEBI:16724"/>
        <dbReference type="ChEBI" id="CHEBI:16810"/>
        <dbReference type="ChEBI" id="CHEBI:57706"/>
        <dbReference type="EC" id="1.1.99.24"/>
    </reaction>
</comment>
<comment type="subcellular location">
    <subcellularLocation>
        <location evidence="2">Mitochondrion</location>
    </subcellularLocation>
</comment>
<dbReference type="GO" id="GO:0047988">
    <property type="term" value="F:hydroxyacid-oxoacid transhydrogenase activity"/>
    <property type="evidence" value="ECO:0007669"/>
    <property type="project" value="UniProtKB-EC"/>
</dbReference>
<dbReference type="InterPro" id="IPR001670">
    <property type="entry name" value="ADH_Fe/GldA"/>
</dbReference>
<dbReference type="GO" id="GO:0004022">
    <property type="term" value="F:alcohol dehydrogenase (NAD+) activity"/>
    <property type="evidence" value="ECO:0007669"/>
    <property type="project" value="InterPro"/>
</dbReference>
<evidence type="ECO:0000256" key="5">
    <source>
        <dbReference type="ARBA" id="ARBA00022946"/>
    </source>
</evidence>
<keyword evidence="7" id="KW-0496">Mitochondrion</keyword>
<protein>
    <recommendedName>
        <fullName evidence="4">hydroxyacid-oxoacid transhydrogenase</fullName>
        <ecNumber evidence="4">1.1.99.24</ecNumber>
    </recommendedName>
</protein>
<dbReference type="GO" id="GO:0046872">
    <property type="term" value="F:metal ion binding"/>
    <property type="evidence" value="ECO:0007669"/>
    <property type="project" value="InterPro"/>
</dbReference>
<dbReference type="Proteomes" id="UP000011668">
    <property type="component" value="Unassembled WGS sequence"/>
</dbReference>
<name>L8X8Z2_THACA</name>
<gene>
    <name evidence="12" type="ORF">AG1IA_00426</name>
</gene>
<comment type="catalytic activity">
    <reaction evidence="1">
        <text>(S)-3-hydroxybutanoate + 2-oxoglutarate = (R)-2-hydroxyglutarate + acetoacetate</text>
        <dbReference type="Rhea" id="RHEA:23048"/>
        <dbReference type="ChEBI" id="CHEBI:11047"/>
        <dbReference type="ChEBI" id="CHEBI:13705"/>
        <dbReference type="ChEBI" id="CHEBI:15801"/>
        <dbReference type="ChEBI" id="CHEBI:16810"/>
        <dbReference type="EC" id="1.1.99.24"/>
    </reaction>
</comment>
<dbReference type="CDD" id="cd08190">
    <property type="entry name" value="HOT"/>
    <property type="match status" value="1"/>
</dbReference>
<keyword evidence="9" id="KW-1133">Transmembrane helix</keyword>
<feature type="domain" description="Alcohol dehydrogenase iron-type/glycerol dehydrogenase GldA" evidence="11">
    <location>
        <begin position="394"/>
        <end position="550"/>
    </location>
</feature>
<evidence type="ECO:0000256" key="1">
    <source>
        <dbReference type="ARBA" id="ARBA00000813"/>
    </source>
</evidence>
<dbReference type="SUPFAM" id="SSF56796">
    <property type="entry name" value="Dehydroquinate synthase-like"/>
    <property type="match status" value="2"/>
</dbReference>
<feature type="chain" id="PRO_5003997522" description="hydroxyacid-oxoacid transhydrogenase" evidence="10">
    <location>
        <begin position="25"/>
        <end position="814"/>
    </location>
</feature>
<keyword evidence="5" id="KW-0809">Transit peptide</keyword>
<dbReference type="EMBL" id="AFRT01000065">
    <property type="protein sequence ID" value="ELU45548.1"/>
    <property type="molecule type" value="Genomic_DNA"/>
</dbReference>
<feature type="transmembrane region" description="Helical" evidence="9">
    <location>
        <begin position="75"/>
        <end position="96"/>
    </location>
</feature>
<dbReference type="PANTHER" id="PTHR11496:SF83">
    <property type="entry name" value="HYDROXYACID-OXOACID TRANSHYDROGENASE, MITOCHONDRIAL"/>
    <property type="match status" value="1"/>
</dbReference>
<dbReference type="Pfam" id="PF00465">
    <property type="entry name" value="Fe-ADH"/>
    <property type="match status" value="1"/>
</dbReference>
<dbReference type="HOGENOM" id="CLU_346880_0_0_1"/>
<evidence type="ECO:0000256" key="9">
    <source>
        <dbReference type="SAM" id="Phobius"/>
    </source>
</evidence>
<evidence type="ECO:0000256" key="2">
    <source>
        <dbReference type="ARBA" id="ARBA00004173"/>
    </source>
</evidence>
<proteinExistence type="inferred from homology"/>
<feature type="signal peptide" evidence="10">
    <location>
        <begin position="1"/>
        <end position="24"/>
    </location>
</feature>
<dbReference type="Gene3D" id="3.40.50.1970">
    <property type="match status" value="1"/>
</dbReference>
<dbReference type="PANTHER" id="PTHR11496">
    <property type="entry name" value="ALCOHOL DEHYDROGENASE"/>
    <property type="match status" value="1"/>
</dbReference>
<sequence length="814" mass="89167">MEAPIFGYVAGLLWTLLYSRDTGAIPLAEYLGEWYCIYGIPLDDFSRPDQTSFISLPHLARIHGRVISLIHKMKFAATAASVLVFAFAVVGVPTAGQKSMNAMAAIYGSQGGGINYGFSSGQTRFTGGDVIRALGLYQFIGNLYLQPVIGVNEVNQGELIHFKVYALSIIDTDTRTGRPGPASLGLKHYAPTFHIKGGALYQLNNEVRGKLTAHTSYQSFNYSLKRSAVVLAGDGNGMTLPYTLNKESGQTMKCLTHDMVGPMNFTILHHGCYSGPQARPELPSTWVQSIINPPIEVKHLPPQIDPGKGQSRDPVSIISAVSPTFIRPWPSYDHTSNEYTAHKTRCRHTMCPCHGANAAHHHPPGSLLSGMRKYATPIDLPTEKEYAFEVAAANLRFGEGVTKEVGMDLKNLGATKVGVFTDSNLAKLLSQTIESLDQHGVNYEVFERVVVEPTDSSWNDAIAWSRKHDFSVGGGSVIDTAKAANLFTVYKNADLFDFINAPVGKGMPISEKLRPLIAVPTTAGTGSETTGSAIVDIPSKKFKTGIANRALKMLRPRLKLFHALESYTAIPYTERTPRPANPLLRPAYQGSNDVSDVFSTWALRQAVKYLPRVAKNSDDREAKRQMLYVQFSFVAILLNLFHRHSDSHLRSPVSGSGMRGSTCVMESAIRYVERQMYGISVDSLRFPDSTKPVPSGNILDTWQVASQALEHYLNIFSTVFRFTSPSSPERHREAAAIFAGTSVNDSTISRLSDDAVGDFLFEQIARFLDNLGVPRGLKAVGYKNSDIEMLVQGTIPQRRVLDLAPGIGEAFLIA</sequence>
<evidence type="ECO:0000256" key="3">
    <source>
        <dbReference type="ARBA" id="ARBA00010005"/>
    </source>
</evidence>
<dbReference type="InterPro" id="IPR042157">
    <property type="entry name" value="HOT"/>
</dbReference>
<keyword evidence="10" id="KW-0732">Signal</keyword>
<comment type="caution">
    <text evidence="12">The sequence shown here is derived from an EMBL/GenBank/DDBJ whole genome shotgun (WGS) entry which is preliminary data.</text>
</comment>
<dbReference type="AlphaFoldDB" id="L8X8Z2"/>
<evidence type="ECO:0000313" key="13">
    <source>
        <dbReference type="Proteomes" id="UP000011668"/>
    </source>
</evidence>
<keyword evidence="6" id="KW-0560">Oxidoreductase</keyword>
<reference evidence="12 13" key="1">
    <citation type="journal article" date="2013" name="Nat. Commun.">
        <title>The evolution and pathogenic mechanisms of the rice sheath blight pathogen.</title>
        <authorList>
            <person name="Zheng A."/>
            <person name="Lin R."/>
            <person name="Xu L."/>
            <person name="Qin P."/>
            <person name="Tang C."/>
            <person name="Ai P."/>
            <person name="Zhang D."/>
            <person name="Liu Y."/>
            <person name="Sun Z."/>
            <person name="Feng H."/>
            <person name="Wang Y."/>
            <person name="Chen Y."/>
            <person name="Liang X."/>
            <person name="Fu R."/>
            <person name="Li Q."/>
            <person name="Zhang J."/>
            <person name="Yu X."/>
            <person name="Xie Z."/>
            <person name="Ding L."/>
            <person name="Guan P."/>
            <person name="Tang J."/>
            <person name="Liang Y."/>
            <person name="Wang S."/>
            <person name="Deng Q."/>
            <person name="Li S."/>
            <person name="Zhu J."/>
            <person name="Wang L."/>
            <person name="Liu H."/>
            <person name="Li P."/>
        </authorList>
    </citation>
    <scope>NUCLEOTIDE SEQUENCE [LARGE SCALE GENOMIC DNA]</scope>
    <source>
        <strain evidence="13">AG-1 IA</strain>
    </source>
</reference>
<evidence type="ECO:0000256" key="8">
    <source>
        <dbReference type="ARBA" id="ARBA00049496"/>
    </source>
</evidence>
<accession>L8X8Z2</accession>
<organism evidence="12 13">
    <name type="scientific">Thanatephorus cucumeris (strain AG1-IA)</name>
    <name type="common">Rice sheath blight fungus</name>
    <name type="synonym">Rhizoctonia solani</name>
    <dbReference type="NCBI Taxonomy" id="983506"/>
    <lineage>
        <taxon>Eukaryota</taxon>
        <taxon>Fungi</taxon>
        <taxon>Dikarya</taxon>
        <taxon>Basidiomycota</taxon>
        <taxon>Agaricomycotina</taxon>
        <taxon>Agaricomycetes</taxon>
        <taxon>Cantharellales</taxon>
        <taxon>Ceratobasidiaceae</taxon>
        <taxon>Rhizoctonia</taxon>
        <taxon>Rhizoctonia solani AG-1</taxon>
    </lineage>
</organism>
<dbReference type="InterPro" id="IPR039697">
    <property type="entry name" value="Alcohol_dehydrogenase_Fe"/>
</dbReference>
<evidence type="ECO:0000256" key="4">
    <source>
        <dbReference type="ARBA" id="ARBA00013182"/>
    </source>
</evidence>
<keyword evidence="9" id="KW-0812">Transmembrane</keyword>
<evidence type="ECO:0000256" key="10">
    <source>
        <dbReference type="SAM" id="SignalP"/>
    </source>
</evidence>
<comment type="similarity">
    <text evidence="3">Belongs to the iron-containing alcohol dehydrogenase family. Hydroxyacid-oxoacid transhydrogenase subfamily.</text>
</comment>
<evidence type="ECO:0000259" key="11">
    <source>
        <dbReference type="Pfam" id="PF00465"/>
    </source>
</evidence>
<dbReference type="OrthoDB" id="339764at2759"/>
<dbReference type="STRING" id="983506.L8X8Z2"/>
<evidence type="ECO:0000313" key="12">
    <source>
        <dbReference type="EMBL" id="ELU45548.1"/>
    </source>
</evidence>